<dbReference type="GO" id="GO:0045944">
    <property type="term" value="P:positive regulation of transcription by RNA polymerase II"/>
    <property type="evidence" value="ECO:0007669"/>
    <property type="project" value="TreeGrafter"/>
</dbReference>
<evidence type="ECO:0000256" key="1">
    <source>
        <dbReference type="SAM" id="Coils"/>
    </source>
</evidence>
<reference evidence="4" key="1">
    <citation type="submission" date="2021-01" db="EMBL/GenBank/DDBJ databases">
        <authorList>
            <consortium name="Genoscope - CEA"/>
            <person name="William W."/>
        </authorList>
    </citation>
    <scope>NUCLEOTIDE SEQUENCE</scope>
</reference>
<feature type="region of interest" description="Disordered" evidence="2">
    <location>
        <begin position="535"/>
        <end position="559"/>
    </location>
</feature>
<feature type="domain" description="Myb-like" evidence="3">
    <location>
        <begin position="40"/>
        <end position="100"/>
    </location>
</feature>
<keyword evidence="1" id="KW-0175">Coiled coil</keyword>
<name>A0A8S1X1G1_PAROT</name>
<dbReference type="AlphaFoldDB" id="A0A8S1X1G1"/>
<feature type="compositionally biased region" description="Polar residues" evidence="2">
    <location>
        <begin position="509"/>
        <end position="523"/>
    </location>
</feature>
<dbReference type="PANTHER" id="PTHR46007:SF11">
    <property type="entry name" value="MEDIATOR OF RNA POLYMERASE II TRANSCRIPTION SUBUNIT 12"/>
    <property type="match status" value="1"/>
</dbReference>
<organism evidence="4 5">
    <name type="scientific">Paramecium octaurelia</name>
    <dbReference type="NCBI Taxonomy" id="43137"/>
    <lineage>
        <taxon>Eukaryota</taxon>
        <taxon>Sar</taxon>
        <taxon>Alveolata</taxon>
        <taxon>Ciliophora</taxon>
        <taxon>Intramacronucleata</taxon>
        <taxon>Oligohymenophorea</taxon>
        <taxon>Peniculida</taxon>
        <taxon>Parameciidae</taxon>
        <taxon>Paramecium</taxon>
    </lineage>
</organism>
<dbReference type="PANTHER" id="PTHR46007">
    <property type="entry name" value="MEDIATOR OF RNA POLYMERASE II TRANSCRIPTION SUBUNIT 12"/>
    <property type="match status" value="1"/>
</dbReference>
<dbReference type="EMBL" id="CAJJDP010000106">
    <property type="protein sequence ID" value="CAD8194395.1"/>
    <property type="molecule type" value="Genomic_DNA"/>
</dbReference>
<dbReference type="SMART" id="SM00717">
    <property type="entry name" value="SANT"/>
    <property type="match status" value="1"/>
</dbReference>
<evidence type="ECO:0000313" key="5">
    <source>
        <dbReference type="Proteomes" id="UP000683925"/>
    </source>
</evidence>
<proteinExistence type="predicted"/>
<feature type="region of interest" description="Disordered" evidence="2">
    <location>
        <begin position="733"/>
        <end position="781"/>
    </location>
</feature>
<feature type="coiled-coil region" evidence="1">
    <location>
        <begin position="584"/>
        <end position="621"/>
    </location>
</feature>
<dbReference type="OrthoDB" id="311022at2759"/>
<evidence type="ECO:0000256" key="2">
    <source>
        <dbReference type="SAM" id="MobiDB-lite"/>
    </source>
</evidence>
<dbReference type="InterPro" id="IPR001005">
    <property type="entry name" value="SANT/Myb"/>
</dbReference>
<dbReference type="Proteomes" id="UP000683925">
    <property type="component" value="Unassembled WGS sequence"/>
</dbReference>
<dbReference type="OMA" id="QQYYRTT"/>
<evidence type="ECO:0000313" key="4">
    <source>
        <dbReference type="EMBL" id="CAD8194395.1"/>
    </source>
</evidence>
<protein>
    <recommendedName>
        <fullName evidence="3">Myb-like domain-containing protein</fullName>
    </recommendedName>
</protein>
<dbReference type="InterPro" id="IPR051647">
    <property type="entry name" value="Mediator_comp_sub12"/>
</dbReference>
<dbReference type="CDD" id="cd00167">
    <property type="entry name" value="SANT"/>
    <property type="match status" value="1"/>
</dbReference>
<feature type="region of interest" description="Disordered" evidence="2">
    <location>
        <begin position="469"/>
        <end position="523"/>
    </location>
</feature>
<feature type="compositionally biased region" description="Polar residues" evidence="2">
    <location>
        <begin position="733"/>
        <end position="747"/>
    </location>
</feature>
<accession>A0A8S1X1G1</accession>
<sequence>MSLSQQLKEEEGVNQPIQPVSTVPYRRKNKKRQIVNPTQNTGHWSQQEHQTYLDFLQQHKQIMESQDQKKSNKIFKQMSELIGSRSPSQCRSHHQKFNPFIHQVKKRQKGAGRKRKDNQITQPIQHFCPFYQQPILSQHQLDFPIFQPTYPEEMVYPQPITSDRSLLYNFGFLPQFPLSFNYYNDLFVNQTMYQNDKENQFEEQTLLDQNFSIWFLIMCGSRILIRHAILTNKEQQLNLLFHLKILTILIRFRLIFYYIILQCVMQLLYILISFLLMFIKAIHFSEQEVGRNVRSSKKKYVWKFFLDNVEQEIALLVSSLSGKKEVRHNQRSIHQESSFFGDFRYLHYIQKCLVTIAPRSDSYELYLDNIPFAQYYNPHNDVKGRTTQNRPLKNEDNDEYDLSPLKGPEPPKKISQALWQKLKLDVHQEQTNNPQNKIAPKQQELWWKQGANEEFANFGTPSTNGTDNYFGNFGFTFDTPQKESKKSSQQIQQQNNHNQNEKSNPFFEFNQNSWIGQPQPQNNCNFGCTQQSSQIKQLQSPQQYSETKPPNKTDSQSNNLITPQILNSQNQNQLFNQYNFSNQYQQQEQLIQQQQQLLFQIQQQQLQQQHQQQQQQQQQQQYHQQQQQALTFQSIQPQSKQSQQVDLLDLFESSQPQQNQINYSTQQQEFKKSHSQASLMPIQIQSQITPLQYSMQSSQIQNNQFPNQFNYQSQSQCSNQPQPTQQYYRTTQSLQPMTTSYQQQTQKHMSKELEDMFDQPAQVVQPPIQRRSTPFDDDLFA</sequence>
<evidence type="ECO:0000259" key="3">
    <source>
        <dbReference type="SMART" id="SM00717"/>
    </source>
</evidence>
<dbReference type="GO" id="GO:0003713">
    <property type="term" value="F:transcription coactivator activity"/>
    <property type="evidence" value="ECO:0007669"/>
    <property type="project" value="TreeGrafter"/>
</dbReference>
<feature type="region of interest" description="Disordered" evidence="2">
    <location>
        <begin position="378"/>
        <end position="409"/>
    </location>
</feature>
<keyword evidence="5" id="KW-1185">Reference proteome</keyword>
<dbReference type="GO" id="GO:0016592">
    <property type="term" value="C:mediator complex"/>
    <property type="evidence" value="ECO:0007669"/>
    <property type="project" value="TreeGrafter"/>
</dbReference>
<comment type="caution">
    <text evidence="4">The sequence shown here is derived from an EMBL/GenBank/DDBJ whole genome shotgun (WGS) entry which is preliminary data.</text>
</comment>
<gene>
    <name evidence="4" type="ORF">POCTA_138.1.T1060213</name>
</gene>
<feature type="region of interest" description="Disordered" evidence="2">
    <location>
        <begin position="1"/>
        <end position="31"/>
    </location>
</feature>
<feature type="compositionally biased region" description="Low complexity" evidence="2">
    <location>
        <begin position="487"/>
        <end position="504"/>
    </location>
</feature>